<reference evidence="1 2" key="1">
    <citation type="journal article" date="2020" name="Microorganisms">
        <title>Reliable Identification of Environmental Pseudomonas Isolates Using the rpoD Gene.</title>
        <authorList>
            <consortium name="The Broad Institute Genome Sequencing Platform"/>
            <person name="Girard L."/>
            <person name="Lood C."/>
            <person name="Rokni-Zadeh H."/>
            <person name="van Noort V."/>
            <person name="Lavigne R."/>
            <person name="De Mot R."/>
        </authorList>
    </citation>
    <scope>NUCLEOTIDE SEQUENCE [LARGE SCALE GENOMIC DNA]</scope>
    <source>
        <strain evidence="1 2">RW1P2</strain>
    </source>
</reference>
<comment type="caution">
    <text evidence="1">The sequence shown here is derived from an EMBL/GenBank/DDBJ whole genome shotgun (WGS) entry which is preliminary data.</text>
</comment>
<evidence type="ECO:0000313" key="2">
    <source>
        <dbReference type="Proteomes" id="UP000624243"/>
    </source>
</evidence>
<protein>
    <submittedName>
        <fullName evidence="1">Caspase family protein</fullName>
    </submittedName>
</protein>
<keyword evidence="2" id="KW-1185">Reference proteome</keyword>
<sequence>MPLLIPEDLTEPGTHALVIGISAYQFLEGGDDANPDIEHLGLKQLSSAARSASEFAAWLLDGHNRPGLPLRSLRVLLAESPGEVIHPAVQGLMTGDHAPTRANVEQAILDFMDATESHTENIAIVYVAGHGVQFTKDGAVLLLSDFGNPIHHRKKYTGAIDMTAFNKTMDSEDNAHAQFWFLDLCRGLASDKEDYDKLTGILEFDVSRCDSAVASPMFFSSGSGQTAYGTPNKVTLFNEVLMTGLKEGYAAKTNVANDPTWRVTTTSLIDYLTSAMKAIAAAKGKNQKVDIGGRPITACLHECPSPPNVDLTVTICKTQDPDNYSADLKLKGKQVGSTLTKWPARTKVRAGIYIVEVKTVTPPESQVGCFTIEPPTSDMELPLK</sequence>
<dbReference type="EMBL" id="JABWSB020000007">
    <property type="protein sequence ID" value="MBV4516179.1"/>
    <property type="molecule type" value="Genomic_DNA"/>
</dbReference>
<gene>
    <name evidence="1" type="ORF">HU758_013345</name>
</gene>
<evidence type="ECO:0000313" key="1">
    <source>
        <dbReference type="EMBL" id="MBV4516179.1"/>
    </source>
</evidence>
<name>A0ACC5UP29_9PSED</name>
<accession>A0ACC5UP29</accession>
<proteinExistence type="predicted"/>
<organism evidence="1 2">
    <name type="scientific">Pseudomonas kurunegalensis</name>
    <dbReference type="NCBI Taxonomy" id="485880"/>
    <lineage>
        <taxon>Bacteria</taxon>
        <taxon>Pseudomonadati</taxon>
        <taxon>Pseudomonadota</taxon>
        <taxon>Gammaproteobacteria</taxon>
        <taxon>Pseudomonadales</taxon>
        <taxon>Pseudomonadaceae</taxon>
        <taxon>Pseudomonas</taxon>
    </lineage>
</organism>
<dbReference type="Proteomes" id="UP000624243">
    <property type="component" value="Unassembled WGS sequence"/>
</dbReference>